<evidence type="ECO:0000259" key="6">
    <source>
        <dbReference type="PROSITE" id="PS50287"/>
    </source>
</evidence>
<dbReference type="EMBL" id="CAJOAZ010014936">
    <property type="protein sequence ID" value="CAF4286718.1"/>
    <property type="molecule type" value="Genomic_DNA"/>
</dbReference>
<evidence type="ECO:0000256" key="2">
    <source>
        <dbReference type="ARBA" id="ARBA00022737"/>
    </source>
</evidence>
<comment type="caution">
    <text evidence="5">Lacks conserved residue(s) required for the propagation of feature annotation.</text>
</comment>
<comment type="caution">
    <text evidence="7">The sequence shown here is derived from an EMBL/GenBank/DDBJ whole genome shotgun (WGS) entry which is preliminary data.</text>
</comment>
<keyword evidence="1" id="KW-0732">Signal</keyword>
<feature type="domain" description="SRCR" evidence="6">
    <location>
        <begin position="85"/>
        <end position="184"/>
    </location>
</feature>
<dbReference type="SMART" id="SM00202">
    <property type="entry name" value="SR"/>
    <property type="match status" value="1"/>
</dbReference>
<keyword evidence="2" id="KW-0677">Repeat</keyword>
<evidence type="ECO:0000256" key="4">
    <source>
        <dbReference type="ARBA" id="ARBA00023180"/>
    </source>
</evidence>
<dbReference type="PROSITE" id="PS50287">
    <property type="entry name" value="SRCR_2"/>
    <property type="match status" value="1"/>
</dbReference>
<dbReference type="InterPro" id="IPR053243">
    <property type="entry name" value="SJ_maturation_regulator"/>
</dbReference>
<dbReference type="PANTHER" id="PTHR47653">
    <property type="entry name" value="PROTEIN BARK BEETLE"/>
    <property type="match status" value="1"/>
</dbReference>
<keyword evidence="3" id="KW-1015">Disulfide bond</keyword>
<evidence type="ECO:0000313" key="8">
    <source>
        <dbReference type="Proteomes" id="UP000663844"/>
    </source>
</evidence>
<dbReference type="PANTHER" id="PTHR47653:SF1">
    <property type="entry name" value="DELETED IN MALIGNANT BRAIN TUMORS 1 PROTEIN"/>
    <property type="match status" value="1"/>
</dbReference>
<proteinExistence type="predicted"/>
<sequence length="184" mass="21070">VGDILLTRLESPYDSTGDAIIPYGSTVTIESGTTLRFSRGSQLIVRGTLLAKGTFDRRITFTSSTSALYYDQQQIYRKSDSNIRFRLVDGSNIQNGLLQMFFKNRWRYVCTEFFRWFDYDASLTCRMMGFRNGSVIPYRVNNSESLWYGLQIDHPACRSNLDEHVLDCPGVRVPPRLGLHICGK</sequence>
<dbReference type="SUPFAM" id="SSF56487">
    <property type="entry name" value="SRCR-like"/>
    <property type="match status" value="1"/>
</dbReference>
<dbReference type="InterPro" id="IPR036772">
    <property type="entry name" value="SRCR-like_dom_sf"/>
</dbReference>
<dbReference type="Gene3D" id="3.10.250.10">
    <property type="entry name" value="SRCR-like domain"/>
    <property type="match status" value="1"/>
</dbReference>
<evidence type="ECO:0000313" key="7">
    <source>
        <dbReference type="EMBL" id="CAF4286718.1"/>
    </source>
</evidence>
<dbReference type="GO" id="GO:0045217">
    <property type="term" value="P:cell-cell junction maintenance"/>
    <property type="evidence" value="ECO:0007669"/>
    <property type="project" value="TreeGrafter"/>
</dbReference>
<dbReference type="Proteomes" id="UP000663844">
    <property type="component" value="Unassembled WGS sequence"/>
</dbReference>
<dbReference type="AlphaFoldDB" id="A0A820H2J3"/>
<protein>
    <recommendedName>
        <fullName evidence="6">SRCR domain-containing protein</fullName>
    </recommendedName>
</protein>
<evidence type="ECO:0000256" key="3">
    <source>
        <dbReference type="ARBA" id="ARBA00023157"/>
    </source>
</evidence>
<feature type="non-terminal residue" evidence="7">
    <location>
        <position position="184"/>
    </location>
</feature>
<organism evidence="7 8">
    <name type="scientific">Adineta steineri</name>
    <dbReference type="NCBI Taxonomy" id="433720"/>
    <lineage>
        <taxon>Eukaryota</taxon>
        <taxon>Metazoa</taxon>
        <taxon>Spiralia</taxon>
        <taxon>Gnathifera</taxon>
        <taxon>Rotifera</taxon>
        <taxon>Eurotatoria</taxon>
        <taxon>Bdelloidea</taxon>
        <taxon>Adinetida</taxon>
        <taxon>Adinetidae</taxon>
        <taxon>Adineta</taxon>
    </lineage>
</organism>
<dbReference type="GO" id="GO:0016020">
    <property type="term" value="C:membrane"/>
    <property type="evidence" value="ECO:0007669"/>
    <property type="project" value="InterPro"/>
</dbReference>
<reference evidence="7" key="1">
    <citation type="submission" date="2021-02" db="EMBL/GenBank/DDBJ databases">
        <authorList>
            <person name="Nowell W R."/>
        </authorList>
    </citation>
    <scope>NUCLEOTIDE SEQUENCE</scope>
</reference>
<gene>
    <name evidence="7" type="ORF">OXD698_LOCUS45363</name>
</gene>
<evidence type="ECO:0000256" key="1">
    <source>
        <dbReference type="ARBA" id="ARBA00022729"/>
    </source>
</evidence>
<keyword evidence="4" id="KW-0325">Glycoprotein</keyword>
<dbReference type="InterPro" id="IPR001190">
    <property type="entry name" value="SRCR"/>
</dbReference>
<name>A0A820H2J3_9BILA</name>
<evidence type="ECO:0000256" key="5">
    <source>
        <dbReference type="PROSITE-ProRule" id="PRU00196"/>
    </source>
</evidence>
<accession>A0A820H2J3</accession>